<evidence type="ECO:0000256" key="3">
    <source>
        <dbReference type="ARBA" id="ARBA00022989"/>
    </source>
</evidence>
<gene>
    <name evidence="6" type="ORF">GCM10007940_06710</name>
</gene>
<name>A0AA37SN05_9BACT</name>
<dbReference type="GO" id="GO:0016020">
    <property type="term" value="C:membrane"/>
    <property type="evidence" value="ECO:0007669"/>
    <property type="project" value="UniProtKB-SubCell"/>
</dbReference>
<evidence type="ECO:0000256" key="5">
    <source>
        <dbReference type="SAM" id="Phobius"/>
    </source>
</evidence>
<comment type="caution">
    <text evidence="6">The sequence shown here is derived from an EMBL/GenBank/DDBJ whole genome shotgun (WGS) entry which is preliminary data.</text>
</comment>
<keyword evidence="7" id="KW-1185">Reference proteome</keyword>
<dbReference type="InterPro" id="IPR032808">
    <property type="entry name" value="DoxX"/>
</dbReference>
<keyword evidence="3 5" id="KW-1133">Transmembrane helix</keyword>
<dbReference type="AlphaFoldDB" id="A0AA37SN05"/>
<proteinExistence type="predicted"/>
<dbReference type="RefSeq" id="WP_235294699.1">
    <property type="nucleotide sequence ID" value="NZ_BSOH01000003.1"/>
</dbReference>
<evidence type="ECO:0000313" key="7">
    <source>
        <dbReference type="Proteomes" id="UP001156666"/>
    </source>
</evidence>
<keyword evidence="4 5" id="KW-0472">Membrane</keyword>
<comment type="subcellular location">
    <subcellularLocation>
        <location evidence="1">Membrane</location>
        <topology evidence="1">Multi-pass membrane protein</topology>
    </subcellularLocation>
</comment>
<keyword evidence="2 5" id="KW-0812">Transmembrane</keyword>
<organism evidence="6 7">
    <name type="scientific">Portibacter lacus</name>
    <dbReference type="NCBI Taxonomy" id="1099794"/>
    <lineage>
        <taxon>Bacteria</taxon>
        <taxon>Pseudomonadati</taxon>
        <taxon>Bacteroidota</taxon>
        <taxon>Saprospiria</taxon>
        <taxon>Saprospirales</taxon>
        <taxon>Haliscomenobacteraceae</taxon>
        <taxon>Portibacter</taxon>
    </lineage>
</organism>
<feature type="transmembrane region" description="Helical" evidence="5">
    <location>
        <begin position="73"/>
        <end position="90"/>
    </location>
</feature>
<feature type="transmembrane region" description="Helical" evidence="5">
    <location>
        <begin position="7"/>
        <end position="27"/>
    </location>
</feature>
<evidence type="ECO:0000256" key="1">
    <source>
        <dbReference type="ARBA" id="ARBA00004141"/>
    </source>
</evidence>
<evidence type="ECO:0000256" key="2">
    <source>
        <dbReference type="ARBA" id="ARBA00022692"/>
    </source>
</evidence>
<reference evidence="6" key="2">
    <citation type="submission" date="2023-01" db="EMBL/GenBank/DDBJ databases">
        <title>Draft genome sequence of Portibacter lacus strain NBRC 108769.</title>
        <authorList>
            <person name="Sun Q."/>
            <person name="Mori K."/>
        </authorList>
    </citation>
    <scope>NUCLEOTIDE SEQUENCE</scope>
    <source>
        <strain evidence="6">NBRC 108769</strain>
    </source>
</reference>
<dbReference type="EMBL" id="BSOH01000003">
    <property type="protein sequence ID" value="GLR16056.1"/>
    <property type="molecule type" value="Genomic_DNA"/>
</dbReference>
<feature type="transmembrane region" description="Helical" evidence="5">
    <location>
        <begin position="102"/>
        <end position="119"/>
    </location>
</feature>
<protein>
    <submittedName>
        <fullName evidence="6">Membrane protein</fullName>
    </submittedName>
</protein>
<dbReference type="Pfam" id="PF07681">
    <property type="entry name" value="DoxX"/>
    <property type="match status" value="1"/>
</dbReference>
<evidence type="ECO:0000313" key="6">
    <source>
        <dbReference type="EMBL" id="GLR16056.1"/>
    </source>
</evidence>
<sequence length="138" mass="15862">MKDVADLIGRIFLSMIFFFEAYDSIAFFKQTKNTMTAYGLTWNQDMLLYAVIFVLVLGATLVLIGYYANLGAILILLYWIPITFIIFSFWNDPVEVRRIQSIMFMKNIAIVGGLLLLIVNGSGKYSVKRLIYRLKLPK</sequence>
<reference evidence="6" key="1">
    <citation type="journal article" date="2014" name="Int. J. Syst. Evol. Microbiol.">
        <title>Complete genome sequence of Corynebacterium casei LMG S-19264T (=DSM 44701T), isolated from a smear-ripened cheese.</title>
        <authorList>
            <consortium name="US DOE Joint Genome Institute (JGI-PGF)"/>
            <person name="Walter F."/>
            <person name="Albersmeier A."/>
            <person name="Kalinowski J."/>
            <person name="Ruckert C."/>
        </authorList>
    </citation>
    <scope>NUCLEOTIDE SEQUENCE</scope>
    <source>
        <strain evidence="6">NBRC 108769</strain>
    </source>
</reference>
<feature type="transmembrane region" description="Helical" evidence="5">
    <location>
        <begin position="47"/>
        <end position="66"/>
    </location>
</feature>
<evidence type="ECO:0000256" key="4">
    <source>
        <dbReference type="ARBA" id="ARBA00023136"/>
    </source>
</evidence>
<dbReference type="Proteomes" id="UP001156666">
    <property type="component" value="Unassembled WGS sequence"/>
</dbReference>
<accession>A0AA37SN05</accession>